<dbReference type="InterPro" id="IPR030846">
    <property type="entry name" value="DnaG_bac"/>
</dbReference>
<evidence type="ECO:0000259" key="15">
    <source>
        <dbReference type="PROSITE" id="PS50880"/>
    </source>
</evidence>
<dbReference type="InterPro" id="IPR002694">
    <property type="entry name" value="Znf_CHC2"/>
</dbReference>
<dbReference type="InterPro" id="IPR006295">
    <property type="entry name" value="DNA_primase_DnaG"/>
</dbReference>
<dbReference type="PANTHER" id="PTHR30313:SF2">
    <property type="entry name" value="DNA PRIMASE"/>
    <property type="match status" value="1"/>
</dbReference>
<dbReference type="SMART" id="SM00400">
    <property type="entry name" value="ZnF_CHCC"/>
    <property type="match status" value="1"/>
</dbReference>
<comment type="domain">
    <text evidence="12">Contains an N-terminal zinc-binding domain, a central core domain that contains the primase activity, and a C-terminal DnaB-binding domain.</text>
</comment>
<evidence type="ECO:0000256" key="12">
    <source>
        <dbReference type="HAMAP-Rule" id="MF_00974"/>
    </source>
</evidence>
<accession>A0A2Z3LDN1</accession>
<evidence type="ECO:0000313" key="17">
    <source>
        <dbReference type="Proteomes" id="UP000245872"/>
    </source>
</evidence>
<dbReference type="PROSITE" id="PS50880">
    <property type="entry name" value="TOPRIM"/>
    <property type="match status" value="1"/>
</dbReference>
<dbReference type="EMBL" id="CP029619">
    <property type="protein sequence ID" value="AWN81876.1"/>
    <property type="molecule type" value="Genomic_DNA"/>
</dbReference>
<dbReference type="GO" id="GO:0008270">
    <property type="term" value="F:zinc ion binding"/>
    <property type="evidence" value="ECO:0007669"/>
    <property type="project" value="UniProtKB-UniRule"/>
</dbReference>
<comment type="similarity">
    <text evidence="12 13">Belongs to the DnaG primase family.</text>
</comment>
<dbReference type="GO" id="GO:1990077">
    <property type="term" value="C:primosome complex"/>
    <property type="evidence" value="ECO:0007669"/>
    <property type="project" value="UniProtKB-KW"/>
</dbReference>
<dbReference type="HAMAP" id="MF_00974">
    <property type="entry name" value="DNA_primase_DnaG"/>
    <property type="match status" value="1"/>
</dbReference>
<keyword evidence="7 12" id="KW-0863">Zinc-finger</keyword>
<evidence type="ECO:0000256" key="1">
    <source>
        <dbReference type="ARBA" id="ARBA00022478"/>
    </source>
</evidence>
<dbReference type="Proteomes" id="UP000245872">
    <property type="component" value="Chromosome"/>
</dbReference>
<dbReference type="PANTHER" id="PTHR30313">
    <property type="entry name" value="DNA PRIMASE"/>
    <property type="match status" value="1"/>
</dbReference>
<keyword evidence="10 12" id="KW-0238">DNA-binding</keyword>
<dbReference type="Pfam" id="PF13155">
    <property type="entry name" value="Toprim_2"/>
    <property type="match status" value="1"/>
</dbReference>
<evidence type="ECO:0000256" key="4">
    <source>
        <dbReference type="ARBA" id="ARBA00022695"/>
    </source>
</evidence>
<dbReference type="GO" id="GO:0006269">
    <property type="term" value="P:DNA replication, synthesis of primer"/>
    <property type="evidence" value="ECO:0007669"/>
    <property type="project" value="UniProtKB-UniRule"/>
</dbReference>
<comment type="cofactor">
    <cofactor evidence="12 13 14">
        <name>Zn(2+)</name>
        <dbReference type="ChEBI" id="CHEBI:29105"/>
    </cofactor>
    <text evidence="12 13 14">Binds 1 zinc ion per monomer.</text>
</comment>
<keyword evidence="9" id="KW-0460">Magnesium</keyword>
<evidence type="ECO:0000256" key="9">
    <source>
        <dbReference type="ARBA" id="ARBA00022842"/>
    </source>
</evidence>
<keyword evidence="8 12" id="KW-0862">Zinc</keyword>
<dbReference type="GO" id="GO:0003899">
    <property type="term" value="F:DNA-directed RNA polymerase activity"/>
    <property type="evidence" value="ECO:0007669"/>
    <property type="project" value="UniProtKB-UniRule"/>
</dbReference>
<dbReference type="GO" id="GO:0005737">
    <property type="term" value="C:cytoplasm"/>
    <property type="evidence" value="ECO:0007669"/>
    <property type="project" value="TreeGrafter"/>
</dbReference>
<dbReference type="KEGG" id="cher:DK880_00560"/>
<proteinExistence type="inferred from homology"/>
<dbReference type="RefSeq" id="WP_109997293.1">
    <property type="nucleotide sequence ID" value="NZ_CP029619.1"/>
</dbReference>
<dbReference type="Pfam" id="PF01807">
    <property type="entry name" value="Zn_ribbon_DnaG"/>
    <property type="match status" value="1"/>
</dbReference>
<evidence type="ECO:0000313" key="16">
    <source>
        <dbReference type="EMBL" id="AWN81876.1"/>
    </source>
</evidence>
<organism evidence="16 17">
    <name type="scientific">Candidatus Cardinium hertigii</name>
    <dbReference type="NCBI Taxonomy" id="247481"/>
    <lineage>
        <taxon>Bacteria</taxon>
        <taxon>Pseudomonadati</taxon>
        <taxon>Bacteroidota</taxon>
        <taxon>Cytophagia</taxon>
        <taxon>Cytophagales</taxon>
        <taxon>Amoebophilaceae</taxon>
        <taxon>Candidatus Cardinium</taxon>
    </lineage>
</organism>
<evidence type="ECO:0000256" key="5">
    <source>
        <dbReference type="ARBA" id="ARBA00022705"/>
    </source>
</evidence>
<dbReference type="InterPro" id="IPR036977">
    <property type="entry name" value="DNA_primase_Znf_CHC2"/>
</dbReference>
<dbReference type="InterPro" id="IPR006171">
    <property type="entry name" value="TOPRIM_dom"/>
</dbReference>
<evidence type="ECO:0000256" key="6">
    <source>
        <dbReference type="ARBA" id="ARBA00022723"/>
    </source>
</evidence>
<feature type="zinc finger region" description="CHC2-type" evidence="12 14">
    <location>
        <begin position="38"/>
        <end position="62"/>
    </location>
</feature>
<dbReference type="NCBIfam" id="TIGR01391">
    <property type="entry name" value="dnaG"/>
    <property type="match status" value="1"/>
</dbReference>
<reference evidence="16 17" key="1">
    <citation type="submission" date="2018-05" db="EMBL/GenBank/DDBJ databases">
        <title>Candidatus Cardinium hertigii Genome Assembly.</title>
        <authorList>
            <person name="Showmaker K.C."/>
            <person name="Walden K.O."/>
            <person name="Fields C.J."/>
            <person name="Lambert K.N."/>
            <person name="Hudson M.E."/>
        </authorList>
    </citation>
    <scope>NUCLEOTIDE SEQUENCE [LARGE SCALE GENOMIC DNA]</scope>
    <source>
        <strain evidence="17">cHgTN10</strain>
    </source>
</reference>
<dbReference type="Pfam" id="PF08275">
    <property type="entry name" value="DNAG_N"/>
    <property type="match status" value="1"/>
</dbReference>
<dbReference type="CDD" id="cd03364">
    <property type="entry name" value="TOPRIM_DnaG_primases"/>
    <property type="match status" value="1"/>
</dbReference>
<keyword evidence="6 12" id="KW-0479">Metal-binding</keyword>
<dbReference type="InterPro" id="IPR050219">
    <property type="entry name" value="DnaG_primase"/>
</dbReference>
<evidence type="ECO:0000256" key="13">
    <source>
        <dbReference type="PIRNR" id="PIRNR002811"/>
    </source>
</evidence>
<dbReference type="FunFam" id="3.90.580.10:FF:000001">
    <property type="entry name" value="DNA primase"/>
    <property type="match status" value="1"/>
</dbReference>
<dbReference type="AlphaFoldDB" id="A0A2Z3LDN1"/>
<evidence type="ECO:0000256" key="2">
    <source>
        <dbReference type="ARBA" id="ARBA00022515"/>
    </source>
</evidence>
<keyword evidence="1 12" id="KW-0240">DNA-directed RNA polymerase</keyword>
<dbReference type="SMART" id="SM00493">
    <property type="entry name" value="TOPRIM"/>
    <property type="match status" value="1"/>
</dbReference>
<keyword evidence="5 12" id="KW-0235">DNA replication</keyword>
<dbReference type="SUPFAM" id="SSF56731">
    <property type="entry name" value="DNA primase core"/>
    <property type="match status" value="1"/>
</dbReference>
<comment type="catalytic activity">
    <reaction evidence="12">
        <text>ssDNA + n NTP = ssDNA/pppN(pN)n-1 hybrid + (n-1) diphosphate.</text>
        <dbReference type="EC" id="2.7.7.101"/>
    </reaction>
</comment>
<dbReference type="GO" id="GO:0000428">
    <property type="term" value="C:DNA-directed RNA polymerase complex"/>
    <property type="evidence" value="ECO:0007669"/>
    <property type="project" value="UniProtKB-KW"/>
</dbReference>
<dbReference type="OrthoDB" id="9803773at2"/>
<gene>
    <name evidence="12 16" type="primary">dnaG</name>
    <name evidence="16" type="ORF">DK880_00560</name>
</gene>
<keyword evidence="4 12" id="KW-0548">Nucleotidyltransferase</keyword>
<evidence type="ECO:0000256" key="10">
    <source>
        <dbReference type="ARBA" id="ARBA00023125"/>
    </source>
</evidence>
<evidence type="ECO:0000256" key="11">
    <source>
        <dbReference type="ARBA" id="ARBA00023163"/>
    </source>
</evidence>
<comment type="function">
    <text evidence="12 13">RNA polymerase that catalyzes the synthesis of short RNA molecules used as primers for DNA polymerase during DNA replication.</text>
</comment>
<keyword evidence="11 12" id="KW-0804">Transcription</keyword>
<evidence type="ECO:0000256" key="14">
    <source>
        <dbReference type="PIRSR" id="PIRSR002811-1"/>
    </source>
</evidence>
<keyword evidence="2 12" id="KW-0639">Primosome</keyword>
<dbReference type="GO" id="GO:0003677">
    <property type="term" value="F:DNA binding"/>
    <property type="evidence" value="ECO:0007669"/>
    <property type="project" value="UniProtKB-KW"/>
</dbReference>
<keyword evidence="17" id="KW-1185">Reference proteome</keyword>
<comment type="subunit">
    <text evidence="12">Monomer. Interacts with DnaB.</text>
</comment>
<sequence>MLLSQETIIAVQNRVCIEEVIADFIPLKKKGQNLWACCPFHQEHTPSFAVSPSKGFYKCFGCDAAGDAITFVQQIEHCSFVEAITYLAQKYGIALIPADNNKEERPTAATNEKIYAALNLAKAYFSELLWSHSEAAQVALPYLTQRDISITLAKKFSLGYSLNSWDGFYSFALAQGSNVETLLSAGLISQSDGKIYDRFRGRLLFPIANSNGQVVAFGARALLPTPATDSPKYLNSPETVVYHKRTILYGLTWAKQPVKQANHCYLVEGYTDVLAFHKIGKEAVVALSGTALSEEQIHTLRRLTSKLTLVFDGDQAGKQAAFRNIDPLLSKGFEVNIVPLPATMDPDSYIRTIGAAAFIDYLANAAQDFITFKADMLHTRETSLTPTEEAKNIRAIIQSILAIPDAIEQSIFLKKCSKLFSIDPSILQVTYDALRHLPAKTTVGITQRKKMERPYSVQKTYSDRKHIPFVHKLTASIEAYEQEIMRMLILYGSTTVIEGKALYEYIFLELGDIVFRSEKCQTLLAYYKERLGKGEPIDRQAILAQGDPAMQKRVIDLIACRHEISEAWATKYGIYTVKEVDFLYQATIEVIIRLKLRLVQALIEENRVTLTQACSESQEEELLQIHQMLKATECNLAKRLGIVVAQ</sequence>
<dbReference type="Gene3D" id="3.40.1360.10">
    <property type="match status" value="1"/>
</dbReference>
<feature type="domain" description="Toprim" evidence="15">
    <location>
        <begin position="262"/>
        <end position="343"/>
    </location>
</feature>
<dbReference type="Gene3D" id="3.90.980.10">
    <property type="entry name" value="DNA primase, catalytic core, N-terminal domain"/>
    <property type="match status" value="1"/>
</dbReference>
<dbReference type="InterPro" id="IPR034151">
    <property type="entry name" value="TOPRIM_DnaG_bac"/>
</dbReference>
<name>A0A2Z3LDN1_9BACT</name>
<evidence type="ECO:0000256" key="8">
    <source>
        <dbReference type="ARBA" id="ARBA00022833"/>
    </source>
</evidence>
<dbReference type="InterPro" id="IPR013264">
    <property type="entry name" value="DNAG_N"/>
</dbReference>
<evidence type="ECO:0000256" key="3">
    <source>
        <dbReference type="ARBA" id="ARBA00022679"/>
    </source>
</evidence>
<protein>
    <recommendedName>
        <fullName evidence="12 13">DNA primase</fullName>
        <ecNumber evidence="12">2.7.7.101</ecNumber>
    </recommendedName>
</protein>
<keyword evidence="3 12" id="KW-0808">Transferase</keyword>
<dbReference type="EC" id="2.7.7.101" evidence="12"/>
<evidence type="ECO:0000256" key="7">
    <source>
        <dbReference type="ARBA" id="ARBA00022771"/>
    </source>
</evidence>
<dbReference type="InterPro" id="IPR037068">
    <property type="entry name" value="DNA_primase_core_N_sf"/>
</dbReference>
<dbReference type="Gene3D" id="3.90.580.10">
    <property type="entry name" value="Zinc finger, CHC2-type domain"/>
    <property type="match status" value="1"/>
</dbReference>
<dbReference type="PIRSF" id="PIRSF002811">
    <property type="entry name" value="DnaG"/>
    <property type="match status" value="1"/>
</dbReference>
<dbReference type="SUPFAM" id="SSF57783">
    <property type="entry name" value="Zinc beta-ribbon"/>
    <property type="match status" value="1"/>
</dbReference>